<evidence type="ECO:0000256" key="5">
    <source>
        <dbReference type="ARBA" id="ARBA00023306"/>
    </source>
</evidence>
<proteinExistence type="inferred from homology"/>
<dbReference type="GO" id="GO:0061775">
    <property type="term" value="F:cohesin loader activity"/>
    <property type="evidence" value="ECO:0007669"/>
    <property type="project" value="InterPro"/>
</dbReference>
<dbReference type="GO" id="GO:0090694">
    <property type="term" value="C:Scc2-Scc4 cohesin loading complex"/>
    <property type="evidence" value="ECO:0007669"/>
    <property type="project" value="TreeGrafter"/>
</dbReference>
<evidence type="ECO:0000256" key="6">
    <source>
        <dbReference type="RuleBase" id="RU364107"/>
    </source>
</evidence>
<evidence type="ECO:0000313" key="9">
    <source>
        <dbReference type="EMBL" id="KAJ8611310.1"/>
    </source>
</evidence>
<dbReference type="InterPro" id="IPR033031">
    <property type="entry name" value="Scc2/Nipped-B"/>
</dbReference>
<comment type="similarity">
    <text evidence="2 6">Belongs to the SCC2/Nipped-B family.</text>
</comment>
<protein>
    <recommendedName>
        <fullName evidence="6">Sister chromatid cohesion protein</fullName>
    </recommendedName>
</protein>
<feature type="region of interest" description="Disordered" evidence="7">
    <location>
        <begin position="126"/>
        <end position="158"/>
    </location>
</feature>
<dbReference type="SUPFAM" id="SSF48371">
    <property type="entry name" value="ARM repeat"/>
    <property type="match status" value="2"/>
</dbReference>
<gene>
    <name evidence="9" type="ORF">CTAYLR_006617</name>
</gene>
<evidence type="ECO:0000313" key="10">
    <source>
        <dbReference type="Proteomes" id="UP001230188"/>
    </source>
</evidence>
<dbReference type="InterPro" id="IPR016024">
    <property type="entry name" value="ARM-type_fold"/>
</dbReference>
<keyword evidence="4 6" id="KW-0539">Nucleus</keyword>
<feature type="region of interest" description="Disordered" evidence="7">
    <location>
        <begin position="423"/>
        <end position="446"/>
    </location>
</feature>
<comment type="caution">
    <text evidence="9">The sequence shown here is derived from an EMBL/GenBank/DDBJ whole genome shotgun (WGS) entry which is preliminary data.</text>
</comment>
<sequence>MINRLLVQHSLGDRRGDDPPKFETAMRVAKFYCTAVIDRCKNAPEWRASAKLLVDDVTAVLVVPDWPAAETLSHALATVLVAELNAPLSKKKGALDFVGFVIDMLAPLAASIKRIEVAAHPIDLPRSEAPAADDEGCSTAKKSKATRSTRGKKRRAEEPAFNLSADIEQRVALQQLLLNAIGERTASEPWMANARAYQVARWYAALPADSADHVHRHVVRQWFAADGHSRSLRRGTWDVVLPARDLAPVARRVFVESSGLARALGLLVTSLANQLARENASLRSRAVKALDEVVRVDASLMANDIVRATVASRFRDEAISVRQAAVELVGAHALASSWETYESYHDALLARLADCGVSVRKSVVRILRSALEANATHAVHKHTLALLIERASVLDEEQTIKDLILTVVRDVWFSAAAAADADKKGSPRAAAKRPKNTTTTTCHPRGLPELDVTTRQIIDVVATSRSSEWVSGVVNSALQDASNVVKSEEASTAKATREYKRRHASVERAATHVDALVEHLLRLDEFRRRSRGEETLGDLDAAAAADVVATVSTLRTFAKARPSIVAPQLLVLAPYLRGDNGLKESHEGAVCCVVAETIMVCLESLPRSEAANVISVVVPDLLGIMHRFGTAPVAAAVRCLVTMSRARCGGPEVTARTQLARLASWYYDVLKRVDTNGGAVSPVAARATVVLGVACRWFPDGLAAAIGSKFVEAAYRALAKLFQTSRESPVRVVAAICDLVAGSPRFAVAAHDDGVLAAMLEHPNDSVRAKALSAWADVVNTSAIYDLTDDPRTFTDAKSADAAYVVAGATQARIPGLVAAMHVGSAEARAASLNLLGAILSHGLVNPLDVVPSVLAAMGDSSKPVARGAARLLFLEHEKRPQYVLARFVEGIVLCFRVRARRSEAVASGEEDDEAEVLRALAGAYARCVQPSKAGRYATLRRLVGLFSEERDVAVLAGVASLVATLPYASCDEPLFVVYHATRQAALVQDIAVGGLLGRIKADLQKTHRLSDTRVETYIPK</sequence>
<evidence type="ECO:0000256" key="3">
    <source>
        <dbReference type="ARBA" id="ARBA00022737"/>
    </source>
</evidence>
<organism evidence="9 10">
    <name type="scientific">Chrysophaeum taylorii</name>
    <dbReference type="NCBI Taxonomy" id="2483200"/>
    <lineage>
        <taxon>Eukaryota</taxon>
        <taxon>Sar</taxon>
        <taxon>Stramenopiles</taxon>
        <taxon>Ochrophyta</taxon>
        <taxon>Pelagophyceae</taxon>
        <taxon>Pelagomonadales</taxon>
        <taxon>Pelagomonadaceae</taxon>
        <taxon>Chrysophaeum</taxon>
    </lineage>
</organism>
<dbReference type="InterPro" id="IPR011989">
    <property type="entry name" value="ARM-like"/>
</dbReference>
<dbReference type="PANTHER" id="PTHR21704:SF18">
    <property type="entry name" value="NIPPED-B-LIKE PROTEIN"/>
    <property type="match status" value="1"/>
</dbReference>
<evidence type="ECO:0000256" key="7">
    <source>
        <dbReference type="SAM" id="MobiDB-lite"/>
    </source>
</evidence>
<keyword evidence="5 6" id="KW-0131">Cell cycle</keyword>
<name>A0AAD7ULA2_9STRA</name>
<feature type="domain" description="Sister chromatid cohesion C-terminal" evidence="8">
    <location>
        <begin position="825"/>
        <end position="982"/>
    </location>
</feature>
<dbReference type="Gene3D" id="1.25.10.10">
    <property type="entry name" value="Leucine-rich Repeat Variant"/>
    <property type="match status" value="1"/>
</dbReference>
<dbReference type="PANTHER" id="PTHR21704">
    <property type="entry name" value="NIPPED-B-LIKE PROTEIN DELANGIN SCC2-RELATED"/>
    <property type="match status" value="1"/>
</dbReference>
<dbReference type="GO" id="GO:1990414">
    <property type="term" value="P:replication-born double-strand break repair via sister chromatid exchange"/>
    <property type="evidence" value="ECO:0007669"/>
    <property type="project" value="TreeGrafter"/>
</dbReference>
<dbReference type="GO" id="GO:0140588">
    <property type="term" value="P:chromatin looping"/>
    <property type="evidence" value="ECO:0007669"/>
    <property type="project" value="InterPro"/>
</dbReference>
<evidence type="ECO:0000256" key="1">
    <source>
        <dbReference type="ARBA" id="ARBA00004123"/>
    </source>
</evidence>
<dbReference type="Pfam" id="PF12830">
    <property type="entry name" value="Nipped-B_C"/>
    <property type="match status" value="1"/>
</dbReference>
<dbReference type="AlphaFoldDB" id="A0AAD7ULA2"/>
<comment type="subcellular location">
    <subcellularLocation>
        <location evidence="1 6">Nucleus</location>
    </subcellularLocation>
</comment>
<accession>A0AAD7ULA2</accession>
<keyword evidence="3 6" id="KW-0677">Repeat</keyword>
<keyword evidence="10" id="KW-1185">Reference proteome</keyword>
<dbReference type="GO" id="GO:0010468">
    <property type="term" value="P:regulation of gene expression"/>
    <property type="evidence" value="ECO:0007669"/>
    <property type="project" value="InterPro"/>
</dbReference>
<dbReference type="GO" id="GO:0071169">
    <property type="term" value="P:establishment of protein localization to chromatin"/>
    <property type="evidence" value="ECO:0007669"/>
    <property type="project" value="TreeGrafter"/>
</dbReference>
<dbReference type="Pfam" id="PF12765">
    <property type="entry name" value="Cohesin_HEAT"/>
    <property type="match status" value="1"/>
</dbReference>
<evidence type="ECO:0000256" key="2">
    <source>
        <dbReference type="ARBA" id="ARBA00009252"/>
    </source>
</evidence>
<evidence type="ECO:0000256" key="4">
    <source>
        <dbReference type="ARBA" id="ARBA00023242"/>
    </source>
</evidence>
<dbReference type="EMBL" id="JAQMWT010000077">
    <property type="protein sequence ID" value="KAJ8611310.1"/>
    <property type="molecule type" value="Genomic_DNA"/>
</dbReference>
<feature type="compositionally biased region" description="Basic residues" evidence="7">
    <location>
        <begin position="141"/>
        <end position="154"/>
    </location>
</feature>
<dbReference type="GO" id="GO:0003682">
    <property type="term" value="F:chromatin binding"/>
    <property type="evidence" value="ECO:0007669"/>
    <property type="project" value="TreeGrafter"/>
</dbReference>
<dbReference type="GO" id="GO:0034087">
    <property type="term" value="P:establishment of mitotic sister chromatid cohesion"/>
    <property type="evidence" value="ECO:0007669"/>
    <property type="project" value="TreeGrafter"/>
</dbReference>
<dbReference type="InterPro" id="IPR026003">
    <property type="entry name" value="Cohesin_HEAT"/>
</dbReference>
<evidence type="ECO:0000259" key="8">
    <source>
        <dbReference type="Pfam" id="PF12830"/>
    </source>
</evidence>
<dbReference type="Proteomes" id="UP001230188">
    <property type="component" value="Unassembled WGS sequence"/>
</dbReference>
<reference evidence="9" key="1">
    <citation type="submission" date="2023-01" db="EMBL/GenBank/DDBJ databases">
        <title>Metagenome sequencing of chrysophaentin producing Chrysophaeum taylorii.</title>
        <authorList>
            <person name="Davison J."/>
            <person name="Bewley C."/>
        </authorList>
    </citation>
    <scope>NUCLEOTIDE SEQUENCE</scope>
    <source>
        <strain evidence="9">NIES-1699</strain>
    </source>
</reference>
<dbReference type="InterPro" id="IPR024986">
    <property type="entry name" value="Nipped-B_C"/>
</dbReference>